<feature type="transmembrane region" description="Helical" evidence="1">
    <location>
        <begin position="88"/>
        <end position="109"/>
    </location>
</feature>
<accession>A0A5M6CQY9</accession>
<gene>
    <name evidence="2" type="ORF">F0919_01455</name>
</gene>
<dbReference type="Proteomes" id="UP000323632">
    <property type="component" value="Unassembled WGS sequence"/>
</dbReference>
<evidence type="ECO:0000256" key="1">
    <source>
        <dbReference type="SAM" id="Phobius"/>
    </source>
</evidence>
<proteinExistence type="predicted"/>
<keyword evidence="1" id="KW-1133">Transmembrane helix</keyword>
<dbReference type="RefSeq" id="WP_150030933.1">
    <property type="nucleotide sequence ID" value="NZ_VWSH01000001.1"/>
</dbReference>
<organism evidence="2 3">
    <name type="scientific">Taibaiella lutea</name>
    <dbReference type="NCBI Taxonomy" id="2608001"/>
    <lineage>
        <taxon>Bacteria</taxon>
        <taxon>Pseudomonadati</taxon>
        <taxon>Bacteroidota</taxon>
        <taxon>Chitinophagia</taxon>
        <taxon>Chitinophagales</taxon>
        <taxon>Chitinophagaceae</taxon>
        <taxon>Taibaiella</taxon>
    </lineage>
</organism>
<name>A0A5M6CQY9_9BACT</name>
<feature type="transmembrane region" description="Helical" evidence="1">
    <location>
        <begin position="47"/>
        <end position="68"/>
    </location>
</feature>
<protein>
    <submittedName>
        <fullName evidence="2">Uncharacterized protein</fullName>
    </submittedName>
</protein>
<feature type="transmembrane region" description="Helical" evidence="1">
    <location>
        <begin position="6"/>
        <end position="26"/>
    </location>
</feature>
<keyword evidence="3" id="KW-1185">Reference proteome</keyword>
<comment type="caution">
    <text evidence="2">The sequence shown here is derived from an EMBL/GenBank/DDBJ whole genome shotgun (WGS) entry which is preliminary data.</text>
</comment>
<sequence>MNNNIIAYIAYISITLYIIIWVGKMFHSNGHVFILKLFKGEVEATDTMNNILLIAYYLFNIGYAFLQLKMWEQIISLPQLIASLSEQIGILILILAVTHYFNMLLIYILSKKQHS</sequence>
<reference evidence="2 3" key="1">
    <citation type="submission" date="2019-09" db="EMBL/GenBank/DDBJ databases">
        <title>Genome sequence and assembly of Taibaiella sp.</title>
        <authorList>
            <person name="Chhetri G."/>
        </authorList>
    </citation>
    <scope>NUCLEOTIDE SEQUENCE [LARGE SCALE GENOMIC DNA]</scope>
    <source>
        <strain evidence="2 3">KVB11</strain>
    </source>
</reference>
<dbReference type="EMBL" id="VWSH01000001">
    <property type="protein sequence ID" value="KAA5536362.1"/>
    <property type="molecule type" value="Genomic_DNA"/>
</dbReference>
<dbReference type="AlphaFoldDB" id="A0A5M6CQY9"/>
<keyword evidence="1" id="KW-0812">Transmembrane</keyword>
<evidence type="ECO:0000313" key="2">
    <source>
        <dbReference type="EMBL" id="KAA5536362.1"/>
    </source>
</evidence>
<evidence type="ECO:0000313" key="3">
    <source>
        <dbReference type="Proteomes" id="UP000323632"/>
    </source>
</evidence>
<keyword evidence="1" id="KW-0472">Membrane</keyword>